<dbReference type="PANTHER" id="PTHR42755:SF1">
    <property type="entry name" value="3-DEOXY-D-MANNO-OCTULOSONIC ACID TRANSFERASE, MITOCHONDRIAL-RELATED"/>
    <property type="match status" value="1"/>
</dbReference>
<accession>A0ABU1F3Z9</accession>
<comment type="subcellular location">
    <subcellularLocation>
        <location evidence="8">Cell membrane</location>
    </subcellularLocation>
</comment>
<dbReference type="Gene3D" id="3.40.50.2000">
    <property type="entry name" value="Glycogen Phosphorylase B"/>
    <property type="match status" value="1"/>
</dbReference>
<evidence type="ECO:0000256" key="3">
    <source>
        <dbReference type="ARBA" id="ARBA00012621"/>
    </source>
</evidence>
<evidence type="ECO:0000256" key="6">
    <source>
        <dbReference type="ARBA" id="ARBA00031445"/>
    </source>
</evidence>
<evidence type="ECO:0000256" key="7">
    <source>
        <dbReference type="ARBA" id="ARBA00049183"/>
    </source>
</evidence>
<evidence type="ECO:0000313" key="10">
    <source>
        <dbReference type="EMBL" id="MDR5651581.1"/>
    </source>
</evidence>
<comment type="catalytic activity">
    <reaction evidence="7 8">
        <text>lipid IVA (E. coli) + CMP-3-deoxy-beta-D-manno-octulosonate = alpha-Kdo-(2-&gt;6)-lipid IVA (E. coli) + CMP + H(+)</text>
        <dbReference type="Rhea" id="RHEA:28066"/>
        <dbReference type="ChEBI" id="CHEBI:15378"/>
        <dbReference type="ChEBI" id="CHEBI:58603"/>
        <dbReference type="ChEBI" id="CHEBI:60364"/>
        <dbReference type="ChEBI" id="CHEBI:60377"/>
        <dbReference type="ChEBI" id="CHEBI:85987"/>
        <dbReference type="EC" id="2.4.99.12"/>
    </reaction>
</comment>
<evidence type="ECO:0000256" key="5">
    <source>
        <dbReference type="ARBA" id="ARBA00022679"/>
    </source>
</evidence>
<keyword evidence="5 8" id="KW-0808">Transferase</keyword>
<dbReference type="EMBL" id="JAVKPH010000002">
    <property type="protein sequence ID" value="MDR5651581.1"/>
    <property type="molecule type" value="Genomic_DNA"/>
</dbReference>
<comment type="function">
    <text evidence="1 8">Involved in lipopolysaccharide (LPS) biosynthesis. Catalyzes the transfer of 3-deoxy-D-manno-octulosonate (Kdo) residue(s) from CMP-Kdo to lipid IV(A), the tetraacyldisaccharide-1,4'-bisphosphate precursor of lipid A.</text>
</comment>
<keyword evidence="11" id="KW-1185">Reference proteome</keyword>
<sequence>MPPTRLPLRLRLALTAYRLGWWLALPLVRAYFRRRARRDPRYGQHMDERLGGGPVLEGAVWVHAVSLGEMRSAVPLVRALLDRGARVVTTHLTPAGRAASEAAFGPEIAEGRLLARYLPLEQGRYWRRLYARARPRLWLVLEIEIWPVMIAEAAKAGVPLYLVNSQIPAKSWPRAQRLARWIGHPLRGVSGVLAKSARHAERFRALGAPGVSVGGELRFDQPIPPAQPAAAAALAPLLAGRPVVTLASVVAGEEDLYLDALSRLRERVPGLLAVWVPRAPELFDATAGRLTAAGLRVARRSAALDAALHAPDPAALAGADILLGDSMGEMYFYLALAQAVVVGGGFVPKGAHNIIEPLALRRPVLTGPHVWTIEYPGQEAQAEGVLTICPDAAALADRLAVLLTDPAAQAQAADRAEAFFAAHAGAAARTLARIAPLLEDRR</sequence>
<evidence type="ECO:0000313" key="11">
    <source>
        <dbReference type="Proteomes" id="UP001247754"/>
    </source>
</evidence>
<evidence type="ECO:0000256" key="2">
    <source>
        <dbReference type="ARBA" id="ARBA00004713"/>
    </source>
</evidence>
<evidence type="ECO:0000259" key="9">
    <source>
        <dbReference type="Pfam" id="PF04413"/>
    </source>
</evidence>
<dbReference type="PANTHER" id="PTHR42755">
    <property type="entry name" value="3-DEOXY-MANNO-OCTULOSONATE CYTIDYLYLTRANSFERASE"/>
    <property type="match status" value="1"/>
</dbReference>
<reference evidence="10 11" key="1">
    <citation type="submission" date="2023-09" db="EMBL/GenBank/DDBJ databases">
        <title>Xinfangfangia sedmenti sp. nov., isolated the sedment.</title>
        <authorList>
            <person name="Xu L."/>
        </authorList>
    </citation>
    <scope>NUCLEOTIDE SEQUENCE [LARGE SCALE GENOMIC DNA]</scope>
    <source>
        <strain evidence="10 11">LG-4</strain>
    </source>
</reference>
<dbReference type="SUPFAM" id="SSF53756">
    <property type="entry name" value="UDP-Glycosyltransferase/glycogen phosphorylase"/>
    <property type="match status" value="1"/>
</dbReference>
<dbReference type="InterPro" id="IPR007507">
    <property type="entry name" value="Glycos_transf_N"/>
</dbReference>
<dbReference type="Proteomes" id="UP001247754">
    <property type="component" value="Unassembled WGS sequence"/>
</dbReference>
<evidence type="ECO:0000256" key="4">
    <source>
        <dbReference type="ARBA" id="ARBA00019077"/>
    </source>
</evidence>
<dbReference type="InterPro" id="IPR038107">
    <property type="entry name" value="Glycos_transf_N_sf"/>
</dbReference>
<dbReference type="Gene3D" id="3.40.50.11720">
    <property type="entry name" value="3-Deoxy-D-manno-octulosonic-acid transferase, N-terminal domain"/>
    <property type="match status" value="1"/>
</dbReference>
<evidence type="ECO:0000256" key="8">
    <source>
        <dbReference type="RuleBase" id="RU365103"/>
    </source>
</evidence>
<proteinExistence type="inferred from homology"/>
<feature type="domain" description="3-deoxy-D-manno-octulosonic-acid transferase N-terminal" evidence="9">
    <location>
        <begin position="45"/>
        <end position="221"/>
    </location>
</feature>
<dbReference type="RefSeq" id="WP_310455797.1">
    <property type="nucleotide sequence ID" value="NZ_JAVKPH010000002.1"/>
</dbReference>
<evidence type="ECO:0000256" key="1">
    <source>
        <dbReference type="ARBA" id="ARBA00003394"/>
    </source>
</evidence>
<comment type="caution">
    <text evidence="10">The sequence shown here is derived from an EMBL/GenBank/DDBJ whole genome shotgun (WGS) entry which is preliminary data.</text>
</comment>
<comment type="pathway">
    <text evidence="2 8">Bacterial outer membrane biogenesis; LPS core biosynthesis.</text>
</comment>
<dbReference type="InterPro" id="IPR039901">
    <property type="entry name" value="Kdotransferase"/>
</dbReference>
<name>A0ABU1F3Z9_9RHOB</name>
<keyword evidence="8" id="KW-0472">Membrane</keyword>
<dbReference type="EC" id="2.4.99.12" evidence="3 8"/>
<comment type="similarity">
    <text evidence="8">Belongs to the glycosyltransferase group 1 family.</text>
</comment>
<gene>
    <name evidence="10" type="ORF">RGD00_03120</name>
</gene>
<organism evidence="10 11">
    <name type="scientific">Ruixingdingia sedimenti</name>
    <dbReference type="NCBI Taxonomy" id="3073604"/>
    <lineage>
        <taxon>Bacteria</taxon>
        <taxon>Pseudomonadati</taxon>
        <taxon>Pseudomonadota</taxon>
        <taxon>Alphaproteobacteria</taxon>
        <taxon>Rhodobacterales</taxon>
        <taxon>Paracoccaceae</taxon>
        <taxon>Ruixingdingia</taxon>
    </lineage>
</organism>
<keyword evidence="8" id="KW-1003">Cell membrane</keyword>
<dbReference type="Pfam" id="PF04413">
    <property type="entry name" value="Glycos_transf_N"/>
    <property type="match status" value="1"/>
</dbReference>
<keyword evidence="8" id="KW-0448">Lipopolysaccharide biosynthesis</keyword>
<protein>
    <recommendedName>
        <fullName evidence="4 8">3-deoxy-D-manno-octulosonic acid transferase</fullName>
        <shortName evidence="8">Kdo transferase</shortName>
        <ecNumber evidence="3 8">2.4.99.12</ecNumber>
    </recommendedName>
    <alternativeName>
        <fullName evidence="6 8">Lipid IV(A) 3-deoxy-D-manno-octulosonic acid transferase</fullName>
    </alternativeName>
</protein>